<dbReference type="Proteomes" id="UP000013783">
    <property type="component" value="Unassembled WGS sequence"/>
</dbReference>
<organism evidence="4 6">
    <name type="scientific">Enterococcus malodoratus ATCC 43197</name>
    <dbReference type="NCBI Taxonomy" id="1158601"/>
    <lineage>
        <taxon>Bacteria</taxon>
        <taxon>Bacillati</taxon>
        <taxon>Bacillota</taxon>
        <taxon>Bacilli</taxon>
        <taxon>Lactobacillales</taxon>
        <taxon>Enterococcaceae</taxon>
        <taxon>Enterococcus</taxon>
    </lineage>
</organism>
<evidence type="ECO:0000259" key="3">
    <source>
        <dbReference type="PROSITE" id="PS50977"/>
    </source>
</evidence>
<evidence type="ECO:0000313" key="5">
    <source>
        <dbReference type="EMBL" id="EOT64095.1"/>
    </source>
</evidence>
<dbReference type="EMBL" id="ASWA01000004">
    <property type="protein sequence ID" value="EOT64095.1"/>
    <property type="molecule type" value="Genomic_DNA"/>
</dbReference>
<dbReference type="Gene3D" id="1.10.357.10">
    <property type="entry name" value="Tetracycline Repressor, domain 2"/>
    <property type="match status" value="1"/>
</dbReference>
<dbReference type="EMBL" id="AJAK01000015">
    <property type="protein sequence ID" value="EOH77491.1"/>
    <property type="molecule type" value="Genomic_DNA"/>
</dbReference>
<dbReference type="InterPro" id="IPR050624">
    <property type="entry name" value="HTH-type_Tx_Regulator"/>
</dbReference>
<dbReference type="RefSeq" id="WP_010740962.1">
    <property type="nucleotide sequence ID" value="NZ_KB946250.1"/>
</dbReference>
<evidence type="ECO:0000313" key="7">
    <source>
        <dbReference type="Proteomes" id="UP000014148"/>
    </source>
</evidence>
<dbReference type="eggNOG" id="COG1309">
    <property type="taxonomic scope" value="Bacteria"/>
</dbReference>
<evidence type="ECO:0000313" key="4">
    <source>
        <dbReference type="EMBL" id="EOH77491.1"/>
    </source>
</evidence>
<dbReference type="Proteomes" id="UP000014148">
    <property type="component" value="Unassembled WGS sequence"/>
</dbReference>
<proteinExistence type="predicted"/>
<comment type="caution">
    <text evidence="4">The sequence shown here is derived from an EMBL/GenBank/DDBJ whole genome shotgun (WGS) entry which is preliminary data.</text>
</comment>
<evidence type="ECO:0000256" key="2">
    <source>
        <dbReference type="PROSITE-ProRule" id="PRU00335"/>
    </source>
</evidence>
<sequence>MAATDHSQAIKQDSKDYLTTALLQLLEKNPYQSINVSQVVRRAGVSRMAFYRNFDSLDDVLFDYFSTVISERFADIIQHVPPTEKLKSLELFFKDFANTLELSVSQGYEPIIRRVFNENMQHFYNSLPLFEELKEPEKRYYVKFMSDGVYSIWREWLISDQKESLDMIHQLLATLQNSTLEALKNQQAN</sequence>
<reference evidence="5 7" key="2">
    <citation type="submission" date="2013-03" db="EMBL/GenBank/DDBJ databases">
        <title>The Genome Sequence of Enterococcus malodoratus ATCC_43197 (PacBio/Illumina hybrid assembly).</title>
        <authorList>
            <consortium name="The Broad Institute Genomics Platform"/>
            <consortium name="The Broad Institute Genome Sequencing Center for Infectious Disease"/>
            <person name="Earl A."/>
            <person name="Russ C."/>
            <person name="Gilmore M."/>
            <person name="Surin D."/>
            <person name="Walker B."/>
            <person name="Young S."/>
            <person name="Zeng Q."/>
            <person name="Gargeya S."/>
            <person name="Fitzgerald M."/>
            <person name="Haas B."/>
            <person name="Abouelleil A."/>
            <person name="Allen A.W."/>
            <person name="Alvarado L."/>
            <person name="Arachchi H.M."/>
            <person name="Berlin A.M."/>
            <person name="Chapman S.B."/>
            <person name="Gainer-Dewar J."/>
            <person name="Goldberg J."/>
            <person name="Griggs A."/>
            <person name="Gujja S."/>
            <person name="Hansen M."/>
            <person name="Howarth C."/>
            <person name="Imamovic A."/>
            <person name="Ireland A."/>
            <person name="Larimer J."/>
            <person name="McCowan C."/>
            <person name="Murphy C."/>
            <person name="Pearson M."/>
            <person name="Poon T.W."/>
            <person name="Priest M."/>
            <person name="Roberts A."/>
            <person name="Saif S."/>
            <person name="Shea T."/>
            <person name="Sisk P."/>
            <person name="Sykes S."/>
            <person name="Wortman J."/>
            <person name="Nusbaum C."/>
            <person name="Birren B."/>
        </authorList>
    </citation>
    <scope>NUCLEOTIDE SEQUENCE [LARGE SCALE GENOMIC DNA]</scope>
    <source>
        <strain evidence="5 7">ATCC 43197</strain>
    </source>
</reference>
<dbReference type="OrthoDB" id="9810250at2"/>
<dbReference type="AlphaFoldDB" id="R2RA80"/>
<protein>
    <recommendedName>
        <fullName evidence="3">HTH tetR-type domain-containing protein</fullName>
    </recommendedName>
</protein>
<dbReference type="PANTHER" id="PTHR43479">
    <property type="entry name" value="ACREF/ENVCD OPERON REPRESSOR-RELATED"/>
    <property type="match status" value="1"/>
</dbReference>
<keyword evidence="7" id="KW-1185">Reference proteome</keyword>
<dbReference type="Pfam" id="PF00440">
    <property type="entry name" value="TetR_N"/>
    <property type="match status" value="1"/>
</dbReference>
<name>R2RA80_9ENTE</name>
<evidence type="ECO:0000313" key="6">
    <source>
        <dbReference type="Proteomes" id="UP000013783"/>
    </source>
</evidence>
<dbReference type="GO" id="GO:0003677">
    <property type="term" value="F:DNA binding"/>
    <property type="evidence" value="ECO:0007669"/>
    <property type="project" value="UniProtKB-UniRule"/>
</dbReference>
<keyword evidence="1 2" id="KW-0238">DNA-binding</keyword>
<feature type="DNA-binding region" description="H-T-H motif" evidence="2">
    <location>
        <begin position="35"/>
        <end position="54"/>
    </location>
</feature>
<evidence type="ECO:0000256" key="1">
    <source>
        <dbReference type="ARBA" id="ARBA00023125"/>
    </source>
</evidence>
<gene>
    <name evidence="5" type="ORF">I585_03292</name>
    <name evidence="4" type="ORF">UAI_02128</name>
</gene>
<accession>R2RA80</accession>
<dbReference type="PATRIC" id="fig|1158601.3.peg.2100"/>
<dbReference type="SUPFAM" id="SSF46689">
    <property type="entry name" value="Homeodomain-like"/>
    <property type="match status" value="1"/>
</dbReference>
<dbReference type="InterPro" id="IPR001647">
    <property type="entry name" value="HTH_TetR"/>
</dbReference>
<dbReference type="InterPro" id="IPR009057">
    <property type="entry name" value="Homeodomain-like_sf"/>
</dbReference>
<feature type="domain" description="HTH tetR-type" evidence="3">
    <location>
        <begin position="12"/>
        <end position="72"/>
    </location>
</feature>
<dbReference type="PROSITE" id="PS50977">
    <property type="entry name" value="HTH_TETR_2"/>
    <property type="match status" value="1"/>
</dbReference>
<reference evidence="4 6" key="1">
    <citation type="submission" date="2013-02" db="EMBL/GenBank/DDBJ databases">
        <title>The Genome Sequence of Enterococcus malodoratus ATCC_43197.</title>
        <authorList>
            <consortium name="The Broad Institute Genome Sequencing Platform"/>
            <consortium name="The Broad Institute Genome Sequencing Center for Infectious Disease"/>
            <person name="Earl A.M."/>
            <person name="Gilmore M.S."/>
            <person name="Lebreton F."/>
            <person name="Walker B."/>
            <person name="Young S.K."/>
            <person name="Zeng Q."/>
            <person name="Gargeya S."/>
            <person name="Fitzgerald M."/>
            <person name="Haas B."/>
            <person name="Abouelleil A."/>
            <person name="Alvarado L."/>
            <person name="Arachchi H.M."/>
            <person name="Berlin A.M."/>
            <person name="Chapman S.B."/>
            <person name="Dewar J."/>
            <person name="Goldberg J."/>
            <person name="Griggs A."/>
            <person name="Gujja S."/>
            <person name="Hansen M."/>
            <person name="Howarth C."/>
            <person name="Imamovic A."/>
            <person name="Larimer J."/>
            <person name="McCowan C."/>
            <person name="Murphy C."/>
            <person name="Neiman D."/>
            <person name="Pearson M."/>
            <person name="Priest M."/>
            <person name="Roberts A."/>
            <person name="Saif S."/>
            <person name="Shea T."/>
            <person name="Sisk P."/>
            <person name="Sykes S."/>
            <person name="Wortman J."/>
            <person name="Nusbaum C."/>
            <person name="Birren B."/>
        </authorList>
    </citation>
    <scope>NUCLEOTIDE SEQUENCE [LARGE SCALE GENOMIC DNA]</scope>
    <source>
        <strain evidence="4 6">ATCC 43197</strain>
    </source>
</reference>
<dbReference type="PANTHER" id="PTHR43479:SF11">
    <property type="entry name" value="ACREF_ENVCD OPERON REPRESSOR-RELATED"/>
    <property type="match status" value="1"/>
</dbReference>